<evidence type="ECO:0000313" key="2">
    <source>
        <dbReference type="EMBL" id="OMI04530.1"/>
    </source>
</evidence>
<dbReference type="PANTHER" id="PTHR33408">
    <property type="entry name" value="TRANSPOSASE"/>
    <property type="match status" value="1"/>
</dbReference>
<dbReference type="InterPro" id="IPR008490">
    <property type="entry name" value="Transposase_InsH_N"/>
</dbReference>
<name>A0A1R1RZN8_9BACI</name>
<sequence>MYIQYTMDQLCLPMDLEEDIPENYFVRVVNEAVNRIDDQIFAAAYKGGGRNSYHPKMLTNRSE</sequence>
<organism evidence="2 3">
    <name type="scientific">Bacillus swezeyi</name>
    <dbReference type="NCBI Taxonomy" id="1925020"/>
    <lineage>
        <taxon>Bacteria</taxon>
        <taxon>Bacillati</taxon>
        <taxon>Bacillota</taxon>
        <taxon>Bacilli</taxon>
        <taxon>Bacillales</taxon>
        <taxon>Bacillaceae</taxon>
        <taxon>Bacillus</taxon>
    </lineage>
</organism>
<comment type="caution">
    <text evidence="2">The sequence shown here is derived from an EMBL/GenBank/DDBJ whole genome shotgun (WGS) entry which is preliminary data.</text>
</comment>
<accession>A0A1R1QIM0</accession>
<dbReference type="RefSeq" id="WP_076760664.1">
    <property type="nucleotide sequence ID" value="NZ_JARMMH010000020.1"/>
</dbReference>
<dbReference type="PANTHER" id="PTHR33408:SF2">
    <property type="entry name" value="TRANSPOSASE DDE DOMAIN-CONTAINING PROTEIN"/>
    <property type="match status" value="1"/>
</dbReference>
<evidence type="ECO:0000259" key="1">
    <source>
        <dbReference type="Pfam" id="PF05598"/>
    </source>
</evidence>
<proteinExistence type="predicted"/>
<dbReference type="AlphaFoldDB" id="A0A1R1RZN8"/>
<keyword evidence="3" id="KW-1185">Reference proteome</keyword>
<protein>
    <recommendedName>
        <fullName evidence="1">Transposase InsH N-terminal domain-containing protein</fullName>
    </recommendedName>
</protein>
<dbReference type="EMBL" id="MTJL01000026">
    <property type="protein sequence ID" value="OMI04530.1"/>
    <property type="molecule type" value="Genomic_DNA"/>
</dbReference>
<accession>A0A1R1RZN8</accession>
<dbReference type="Proteomes" id="UP000187367">
    <property type="component" value="Unassembled WGS sequence"/>
</dbReference>
<reference evidence="2 3" key="1">
    <citation type="submission" date="2017-01" db="EMBL/GenBank/DDBJ databases">
        <title>Bacillus phylogenomics.</title>
        <authorList>
            <person name="Dunlap C."/>
        </authorList>
    </citation>
    <scope>NUCLEOTIDE SEQUENCE [LARGE SCALE GENOMIC DNA]</scope>
    <source>
        <strain evidence="2 3">NRRL B-41282</strain>
    </source>
</reference>
<dbReference type="Pfam" id="PF05598">
    <property type="entry name" value="DUF772"/>
    <property type="match status" value="1"/>
</dbReference>
<evidence type="ECO:0000313" key="3">
    <source>
        <dbReference type="Proteomes" id="UP000187367"/>
    </source>
</evidence>
<gene>
    <name evidence="2" type="ORF">BW143_13845</name>
</gene>
<feature type="domain" description="Transposase InsH N-terminal" evidence="1">
    <location>
        <begin position="15"/>
        <end position="58"/>
    </location>
</feature>